<keyword evidence="1" id="KW-1133">Transmembrane helix</keyword>
<protein>
    <submittedName>
        <fullName evidence="2">Uncharacterized protein</fullName>
    </submittedName>
</protein>
<proteinExistence type="predicted"/>
<accession>A0A7Y2KVS5</accession>
<comment type="caution">
    <text evidence="2">The sequence shown here is derived from an EMBL/GenBank/DDBJ whole genome shotgun (WGS) entry which is preliminary data.</text>
</comment>
<dbReference type="Proteomes" id="UP000550136">
    <property type="component" value="Unassembled WGS sequence"/>
</dbReference>
<sequence length="177" mass="18988">MLVVSLLANLVLAVAIIVILAAARRAILREKLATYAGCIAAISEGLCLDDSDRRVDAVAGGLARMRAGASSDEEREQLRVSLLRAGLLRVFRPAALADVGEHLRKLALDSVHPGQETALDVCDYIAEPEHDDAGRTIEPVERFGGDVIATGQMQVERDIVAEYGRRVQGTTIKLFGA</sequence>
<keyword evidence="1" id="KW-0812">Transmembrane</keyword>
<dbReference type="AlphaFoldDB" id="A0A7Y2KVS5"/>
<feature type="transmembrane region" description="Helical" evidence="1">
    <location>
        <begin position="6"/>
        <end position="23"/>
    </location>
</feature>
<dbReference type="RefSeq" id="WP_170171025.1">
    <property type="nucleotide sequence ID" value="NZ_JABEOU010000064.1"/>
</dbReference>
<evidence type="ECO:0000256" key="1">
    <source>
        <dbReference type="SAM" id="Phobius"/>
    </source>
</evidence>
<evidence type="ECO:0000313" key="2">
    <source>
        <dbReference type="EMBL" id="NNG59791.1"/>
    </source>
</evidence>
<name>A0A7Y2KVS5_SPHPI</name>
<gene>
    <name evidence="2" type="ORF">HKX06_20835</name>
</gene>
<reference evidence="2 3" key="1">
    <citation type="submission" date="2020-05" db="EMBL/GenBank/DDBJ databases">
        <title>Draft Genome Sequences of Sphingomonas sp. Isolated from the International Space Station.</title>
        <authorList>
            <person name="Bijlani S."/>
            <person name="Singh N.K."/>
            <person name="Mason C.E."/>
            <person name="Wang C.C."/>
            <person name="Venkateswaran K."/>
        </authorList>
    </citation>
    <scope>NUCLEOTIDE SEQUENCE [LARGE SCALE GENOMIC DNA]</scope>
    <source>
        <strain evidence="2 3">FKI-L5-BR-P1</strain>
    </source>
</reference>
<keyword evidence="1" id="KW-0472">Membrane</keyword>
<dbReference type="EMBL" id="JABEOU010000064">
    <property type="protein sequence ID" value="NNG59791.1"/>
    <property type="molecule type" value="Genomic_DNA"/>
</dbReference>
<organism evidence="2 3">
    <name type="scientific">Sphingomonas paucimobilis</name>
    <name type="common">Pseudomonas paucimobilis</name>
    <dbReference type="NCBI Taxonomy" id="13689"/>
    <lineage>
        <taxon>Bacteria</taxon>
        <taxon>Pseudomonadati</taxon>
        <taxon>Pseudomonadota</taxon>
        <taxon>Alphaproteobacteria</taxon>
        <taxon>Sphingomonadales</taxon>
        <taxon>Sphingomonadaceae</taxon>
        <taxon>Sphingomonas</taxon>
    </lineage>
</organism>
<evidence type="ECO:0000313" key="3">
    <source>
        <dbReference type="Proteomes" id="UP000550136"/>
    </source>
</evidence>